<feature type="compositionally biased region" description="Low complexity" evidence="2">
    <location>
        <begin position="700"/>
        <end position="711"/>
    </location>
</feature>
<feature type="region of interest" description="Disordered" evidence="2">
    <location>
        <begin position="795"/>
        <end position="839"/>
    </location>
</feature>
<evidence type="ECO:0000256" key="2">
    <source>
        <dbReference type="SAM" id="MobiDB-lite"/>
    </source>
</evidence>
<feature type="compositionally biased region" description="Polar residues" evidence="2">
    <location>
        <begin position="627"/>
        <end position="646"/>
    </location>
</feature>
<feature type="compositionally biased region" description="Polar residues" evidence="2">
    <location>
        <begin position="733"/>
        <end position="742"/>
    </location>
</feature>
<dbReference type="Proteomes" id="UP000663829">
    <property type="component" value="Unassembled WGS sequence"/>
</dbReference>
<dbReference type="EMBL" id="CAJOBC010002631">
    <property type="protein sequence ID" value="CAF3742989.1"/>
    <property type="molecule type" value="Genomic_DNA"/>
</dbReference>
<dbReference type="OrthoDB" id="10037468at2759"/>
<evidence type="ECO:0000256" key="1">
    <source>
        <dbReference type="SAM" id="Coils"/>
    </source>
</evidence>
<feature type="compositionally biased region" description="Polar residues" evidence="2">
    <location>
        <begin position="1"/>
        <end position="10"/>
    </location>
</feature>
<protein>
    <submittedName>
        <fullName evidence="3">Uncharacterized protein</fullName>
    </submittedName>
</protein>
<feature type="compositionally biased region" description="Polar residues" evidence="2">
    <location>
        <begin position="1177"/>
        <end position="1190"/>
    </location>
</feature>
<evidence type="ECO:0000313" key="4">
    <source>
        <dbReference type="EMBL" id="CAF3742989.1"/>
    </source>
</evidence>
<evidence type="ECO:0000313" key="5">
    <source>
        <dbReference type="Proteomes" id="UP000663829"/>
    </source>
</evidence>
<feature type="compositionally biased region" description="Low complexity" evidence="2">
    <location>
        <begin position="719"/>
        <end position="732"/>
    </location>
</feature>
<proteinExistence type="predicted"/>
<reference evidence="3" key="1">
    <citation type="submission" date="2021-02" db="EMBL/GenBank/DDBJ databases">
        <authorList>
            <person name="Nowell W R."/>
        </authorList>
    </citation>
    <scope>NUCLEOTIDE SEQUENCE</scope>
</reference>
<keyword evidence="1" id="KW-0175">Coiled coil</keyword>
<dbReference type="PANTHER" id="PTHR37915">
    <property type="match status" value="1"/>
</dbReference>
<feature type="region of interest" description="Disordered" evidence="2">
    <location>
        <begin position="627"/>
        <end position="744"/>
    </location>
</feature>
<dbReference type="PANTHER" id="PTHR37915:SF3">
    <property type="match status" value="1"/>
</dbReference>
<feature type="compositionally biased region" description="Polar residues" evidence="2">
    <location>
        <begin position="1391"/>
        <end position="1404"/>
    </location>
</feature>
<feature type="region of interest" description="Disordered" evidence="2">
    <location>
        <begin position="327"/>
        <end position="401"/>
    </location>
</feature>
<feature type="region of interest" description="Disordered" evidence="2">
    <location>
        <begin position="1"/>
        <end position="27"/>
    </location>
</feature>
<dbReference type="Proteomes" id="UP000681722">
    <property type="component" value="Unassembled WGS sequence"/>
</dbReference>
<feature type="compositionally biased region" description="Low complexity" evidence="2">
    <location>
        <begin position="650"/>
        <end position="663"/>
    </location>
</feature>
<comment type="caution">
    <text evidence="3">The sequence shown here is derived from an EMBL/GenBank/DDBJ whole genome shotgun (WGS) entry which is preliminary data.</text>
</comment>
<feature type="compositionally biased region" description="Basic and acidic residues" evidence="2">
    <location>
        <begin position="1197"/>
        <end position="1207"/>
    </location>
</feature>
<keyword evidence="5" id="KW-1185">Reference proteome</keyword>
<name>A0A814EI81_9BILA</name>
<feature type="region of interest" description="Disordered" evidence="2">
    <location>
        <begin position="1171"/>
        <end position="1208"/>
    </location>
</feature>
<organism evidence="3 5">
    <name type="scientific">Didymodactylos carnosus</name>
    <dbReference type="NCBI Taxonomy" id="1234261"/>
    <lineage>
        <taxon>Eukaryota</taxon>
        <taxon>Metazoa</taxon>
        <taxon>Spiralia</taxon>
        <taxon>Gnathifera</taxon>
        <taxon>Rotifera</taxon>
        <taxon>Eurotatoria</taxon>
        <taxon>Bdelloidea</taxon>
        <taxon>Philodinida</taxon>
        <taxon>Philodinidae</taxon>
        <taxon>Didymodactylos</taxon>
    </lineage>
</organism>
<accession>A0A814EI81</accession>
<feature type="compositionally biased region" description="Basic and acidic residues" evidence="2">
    <location>
        <begin position="813"/>
        <end position="831"/>
    </location>
</feature>
<feature type="compositionally biased region" description="Polar residues" evidence="2">
    <location>
        <begin position="798"/>
        <end position="812"/>
    </location>
</feature>
<feature type="region of interest" description="Disordered" evidence="2">
    <location>
        <begin position="1347"/>
        <end position="1404"/>
    </location>
</feature>
<sequence>MLHRQQSSMSHGFPPIQKLRKTRGSSQLKNLQPYRLGTVRYVPNSFQKLTADLYDSDGDDDPAQKIIENNMRSRFQRIADDTKDELQKVLKRVDNALFSYECSVQSSLIQHGMNRSEIINIEHMTDIHELEELLNDSLIKQRYKQKLMAFIVGQAEQTSEKTRLLHQINQFFCQQIGSFNSIEFKSYEDQDEMQDKPTTFDVTDCFIHIKSLRTRLNELNEEIIQFLIQNVGTKQTKSKQKLDKLSKEANEQLQDLQNKLESANAEMIAKETKIQELLDTIEIVKTESKTKMDTLRQIQKDEVQRKQVEIVYYKKRMKEFERQIKNQMGSDESQSDDERHEFEANPLTKRNLETIDEDDNNQANDTESARIANIKGREPDEGLTTATIEEPNADKISDQSKTVAVPQPPLATATLQTVVMPEPAKKERNNQRIEDPSEIYRRGQEILESLLTDREGAPDLNKLLNVKHGIDLNHISIDNLPTAFMNLRKFEQNALTEKVDIAHELQIKAQKTAEDALKQMEGFMVEQEKLDQQDIAHQTDLIRRHSIALNNISKSPEHVEITEEIDNDKLSPNLKHSKTAQWSKLLVSGNKNLNVSLQQEPQTPIQEGKTSIYEATQLLKSLHNANNSPLKQFENDSSPSSTTSPKNLFRQRSSDQQDQNQQQLIVNSSTVPSKRISSTFNSENIPSSKPIALSGTNTHSPSSQSISRSNSFNPNNRTSSSSADRSYFASASQSRRPSTSFHKPSFRAEELERLLTKIVNDEIEAFEKFRETSVKSRTSLREKYKSQLEEKKIELDNLKQQADNTLSQPTTSTRERKPFESLENSLGKENRNGTISPSLRDSHSSFLQLILGILKHEQKHQSSSLDQSIGSENGKYNGNIYKFRASIMKLLEVNKFSSLSDQLSLTKKLLFNDLTDTNMNKITANADQVFEDIVKVIRLCLNTLKKTSSPPTTSRKENETNALFISSNNQQQHSSLLSIEKQDTQKDIIIQELKAKCDMAKNSLDETNKKHQEELKQNERVMLDLQKIVQTLQREVARLQRRISRTEVERVVEPSVLFTRLDAERNNHTLKNALNKGKVPETTYNELNEDMSDYVSLPSQQFGNLVKKYIQQRKRSGQISERISSIRQHRVDLAKEMTHKFDHLEKESTIFLIRPIYSYQGRAAAQTFMQREKRQHSMTMKTTKGTNTRLAPSEATETTHPDDDQHRRTTTTIQTFTSSEDDDERLWHMDKSFAPRQTPASQISTDQDKLQTHLAEIPKLLEFDVNKMMMPHSLVSTSLDQPTSATVAIPSLNLRTYVSVSRPINGRANTNQESREAVSVISALSRNTNPRTPFNSTVGTANMIDIRRTSPPLPPIGGIKTQTSSSASINIAEEKQDEFIPSVSNAPDDFGQSSGDQMNDQENK</sequence>
<evidence type="ECO:0000313" key="3">
    <source>
        <dbReference type="EMBL" id="CAF0969837.1"/>
    </source>
</evidence>
<dbReference type="EMBL" id="CAJNOQ010002631">
    <property type="protein sequence ID" value="CAF0969837.1"/>
    <property type="molecule type" value="Genomic_DNA"/>
</dbReference>
<feature type="coiled-coil region" evidence="1">
    <location>
        <begin position="209"/>
        <end position="323"/>
    </location>
</feature>
<feature type="compositionally biased region" description="Polar residues" evidence="2">
    <location>
        <begin position="1360"/>
        <end position="1369"/>
    </location>
</feature>
<feature type="coiled-coil region" evidence="1">
    <location>
        <begin position="990"/>
        <end position="1049"/>
    </location>
</feature>
<gene>
    <name evidence="3" type="ORF">GPM918_LOCUS12175</name>
    <name evidence="4" type="ORF">SRO942_LOCUS12176</name>
</gene>
<feature type="compositionally biased region" description="Polar residues" evidence="2">
    <location>
        <begin position="664"/>
        <end position="687"/>
    </location>
</feature>